<dbReference type="PRINTS" id="PR00100">
    <property type="entry name" value="AOTCASE"/>
</dbReference>
<feature type="binding site" evidence="7">
    <location>
        <begin position="232"/>
        <end position="233"/>
    </location>
    <ligand>
        <name>L-ornithine</name>
        <dbReference type="ChEBI" id="CHEBI:46911"/>
    </ligand>
</feature>
<evidence type="ECO:0000256" key="4">
    <source>
        <dbReference type="ARBA" id="ARBA00016634"/>
    </source>
</evidence>
<dbReference type="InterPro" id="IPR006132">
    <property type="entry name" value="Asp/Orn_carbamoyltranf_P-bd"/>
</dbReference>
<dbReference type="InterPro" id="IPR036901">
    <property type="entry name" value="Asp/Orn_carbamoylTrfase_sf"/>
</dbReference>
<keyword evidence="5 7" id="KW-0808">Transferase</keyword>
<dbReference type="PANTHER" id="PTHR45753">
    <property type="entry name" value="ORNITHINE CARBAMOYLTRANSFERASE, MITOCHONDRIAL"/>
    <property type="match status" value="1"/>
</dbReference>
<dbReference type="NCBIfam" id="NF001986">
    <property type="entry name" value="PRK00779.1"/>
    <property type="match status" value="1"/>
</dbReference>
<protein>
    <recommendedName>
        <fullName evidence="4 7">Ornithine carbamoyltransferase</fullName>
        <shortName evidence="7">OTCase</shortName>
        <ecNumber evidence="3 7">2.1.3.3</ecNumber>
    </recommendedName>
</protein>
<dbReference type="InterPro" id="IPR002292">
    <property type="entry name" value="Orn/put_carbamltrans"/>
</dbReference>
<dbReference type="PRINTS" id="PR00102">
    <property type="entry name" value="OTCASE"/>
</dbReference>
<reference evidence="10" key="1">
    <citation type="submission" date="2014-07" db="EMBL/GenBank/DDBJ databases">
        <authorList>
            <person name="Urmite Genomes Urmite Genomes"/>
        </authorList>
    </citation>
    <scope>NUCLEOTIDE SEQUENCE</scope>
    <source>
        <strain evidence="10">11W110_air</strain>
    </source>
</reference>
<evidence type="ECO:0000256" key="7">
    <source>
        <dbReference type="HAMAP-Rule" id="MF_01109"/>
    </source>
</evidence>
<dbReference type="FunFam" id="3.40.50.1370:FF:000008">
    <property type="entry name" value="Ornithine carbamoyltransferase"/>
    <property type="match status" value="1"/>
</dbReference>
<feature type="binding site" evidence="7">
    <location>
        <begin position="268"/>
        <end position="269"/>
    </location>
    <ligand>
        <name>carbamoyl phosphate</name>
        <dbReference type="ChEBI" id="CHEBI:58228"/>
    </ligand>
</feature>
<evidence type="ECO:0000259" key="8">
    <source>
        <dbReference type="Pfam" id="PF00185"/>
    </source>
</evidence>
<comment type="similarity">
    <text evidence="2 7">Belongs to the aspartate/ornithine carbamoyltransferase superfamily. OTCase family.</text>
</comment>
<dbReference type="GO" id="GO:0016597">
    <property type="term" value="F:amino acid binding"/>
    <property type="evidence" value="ECO:0007669"/>
    <property type="project" value="InterPro"/>
</dbReference>
<sequence length="331" mass="34612">MTRHFLVDTDLTQAEQAQVLDLAAALKQDRYAVQPYAAPGAGRKTVAVIFDKTSTRTRVSFATGVADLGGVPLVIGAGESQLGHKESVADTAKVLERMVSTIVWRTYAQSGLEEMAANSSVPVINALSDDYHPCQLLADLLTIREHKGRLAGLTLAYLGDSANNMANSYLLAGVTAGMNVRVAGPVGFLPDPAVVDAAAARADETGGSVMITTDPAEALAGADVVATDTWVSMGQEEEKAARLELFRDYAVDSAAMEQAADDAIVLHCLPAYRGYEISADVIDGPQSVVWDEAENRLHAQKALMAWLMAASGLAELPSLPGAAAGAEGTGA</sequence>
<dbReference type="GO" id="GO:0005737">
    <property type="term" value="C:cytoplasm"/>
    <property type="evidence" value="ECO:0007669"/>
    <property type="project" value="UniProtKB-SubCell"/>
</dbReference>
<feature type="binding site" evidence="7">
    <location>
        <position position="228"/>
    </location>
    <ligand>
        <name>L-ornithine</name>
        <dbReference type="ChEBI" id="CHEBI:46911"/>
    </ligand>
</feature>
<evidence type="ECO:0000256" key="2">
    <source>
        <dbReference type="ARBA" id="ARBA00007805"/>
    </source>
</evidence>
<comment type="pathway">
    <text evidence="1">Amino-acid biosynthesis; L-arginine biosynthesis; L-arginine from L-ornithine and carbamoyl phosphate: step 1/3.</text>
</comment>
<dbReference type="PROSITE" id="PS00097">
    <property type="entry name" value="CARBAMOYLTRANSFERASE"/>
    <property type="match status" value="1"/>
</dbReference>
<dbReference type="SUPFAM" id="SSF53671">
    <property type="entry name" value="Aspartate/ornithine carbamoyltransferase"/>
    <property type="match status" value="1"/>
</dbReference>
<feature type="domain" description="Aspartate/ornithine carbamoyltransferase Asp/Orn-binding" evidence="8">
    <location>
        <begin position="152"/>
        <end position="307"/>
    </location>
</feature>
<evidence type="ECO:0000256" key="1">
    <source>
        <dbReference type="ARBA" id="ARBA00004975"/>
    </source>
</evidence>
<dbReference type="Gene3D" id="3.40.50.1370">
    <property type="entry name" value="Aspartate/ornithine carbamoyltransferase"/>
    <property type="match status" value="2"/>
</dbReference>
<feature type="binding site" evidence="7">
    <location>
        <begin position="54"/>
        <end position="57"/>
    </location>
    <ligand>
        <name>carbamoyl phosphate</name>
        <dbReference type="ChEBI" id="CHEBI:58228"/>
    </ligand>
</feature>
<dbReference type="InterPro" id="IPR024904">
    <property type="entry name" value="OTCase_ArgI"/>
</dbReference>
<evidence type="ECO:0000256" key="6">
    <source>
        <dbReference type="ARBA" id="ARBA00048772"/>
    </source>
</evidence>
<comment type="subcellular location">
    <subcellularLocation>
        <location evidence="7">Cytoplasm</location>
    </subcellularLocation>
</comment>
<dbReference type="HAMAP" id="MF_01109">
    <property type="entry name" value="OTCase"/>
    <property type="match status" value="1"/>
</dbReference>
<dbReference type="GO" id="GO:0019240">
    <property type="term" value="P:citrulline biosynthetic process"/>
    <property type="evidence" value="ECO:0007669"/>
    <property type="project" value="TreeGrafter"/>
</dbReference>
<dbReference type="GO" id="GO:0042450">
    <property type="term" value="P:L-arginine biosynthetic process via ornithine"/>
    <property type="evidence" value="ECO:0007669"/>
    <property type="project" value="UniProtKB-UniRule"/>
</dbReference>
<dbReference type="PANTHER" id="PTHR45753:SF3">
    <property type="entry name" value="ORNITHINE TRANSCARBAMYLASE, MITOCHONDRIAL"/>
    <property type="match status" value="1"/>
</dbReference>
<dbReference type="Pfam" id="PF02729">
    <property type="entry name" value="OTCace_N"/>
    <property type="match status" value="1"/>
</dbReference>
<dbReference type="InterPro" id="IPR006131">
    <property type="entry name" value="Asp_carbamoyltransf_Asp/Orn-bd"/>
</dbReference>
<dbReference type="EC" id="2.1.3.3" evidence="3 7"/>
<dbReference type="InterPro" id="IPR006130">
    <property type="entry name" value="Asp/Orn_carbamoylTrfase"/>
</dbReference>
<dbReference type="AlphaFoldDB" id="A0A078MSB2"/>
<comment type="catalytic activity">
    <reaction evidence="6 7">
        <text>carbamoyl phosphate + L-ornithine = L-citrulline + phosphate + H(+)</text>
        <dbReference type="Rhea" id="RHEA:19513"/>
        <dbReference type="ChEBI" id="CHEBI:15378"/>
        <dbReference type="ChEBI" id="CHEBI:43474"/>
        <dbReference type="ChEBI" id="CHEBI:46911"/>
        <dbReference type="ChEBI" id="CHEBI:57743"/>
        <dbReference type="ChEBI" id="CHEBI:58228"/>
        <dbReference type="EC" id="2.1.3.3"/>
    </reaction>
</comment>
<evidence type="ECO:0000313" key="10">
    <source>
        <dbReference type="EMBL" id="CEA07721.1"/>
    </source>
</evidence>
<name>A0A078MSB2_9MICC</name>
<organism evidence="10">
    <name type="scientific">Arthrobacter saudimassiliensis</name>
    <dbReference type="NCBI Taxonomy" id="1461584"/>
    <lineage>
        <taxon>Bacteria</taxon>
        <taxon>Bacillati</taxon>
        <taxon>Actinomycetota</taxon>
        <taxon>Actinomycetes</taxon>
        <taxon>Micrococcales</taxon>
        <taxon>Micrococcaceae</taxon>
        <taxon>Arthrobacter</taxon>
    </lineage>
</organism>
<dbReference type="Pfam" id="PF00185">
    <property type="entry name" value="OTCace"/>
    <property type="match status" value="1"/>
</dbReference>
<feature type="binding site" evidence="7">
    <location>
        <position position="105"/>
    </location>
    <ligand>
        <name>carbamoyl phosphate</name>
        <dbReference type="ChEBI" id="CHEBI:58228"/>
    </ligand>
</feature>
<evidence type="ECO:0000256" key="5">
    <source>
        <dbReference type="ARBA" id="ARBA00022679"/>
    </source>
</evidence>
<feature type="domain" description="Aspartate/ornithine carbamoyltransferase carbamoyl-P binding" evidence="9">
    <location>
        <begin position="3"/>
        <end position="145"/>
    </location>
</feature>
<dbReference type="GO" id="GO:0004585">
    <property type="term" value="F:ornithine carbamoyltransferase activity"/>
    <property type="evidence" value="ECO:0007669"/>
    <property type="project" value="UniProtKB-UniRule"/>
</dbReference>
<gene>
    <name evidence="10" type="primary">argF</name>
    <name evidence="10" type="ORF">BN1051_01042</name>
</gene>
<feature type="binding site" evidence="7">
    <location>
        <position position="164"/>
    </location>
    <ligand>
        <name>L-ornithine</name>
        <dbReference type="ChEBI" id="CHEBI:46911"/>
    </ligand>
</feature>
<accession>A0A078MSB2</accession>
<keyword evidence="7" id="KW-0963">Cytoplasm</keyword>
<dbReference type="EMBL" id="LN483070">
    <property type="protein sequence ID" value="CEA07721.1"/>
    <property type="molecule type" value="Genomic_DNA"/>
</dbReference>
<dbReference type="PATRIC" id="fig|1461584.3.peg.1034"/>
<feature type="binding site" evidence="7">
    <location>
        <position position="296"/>
    </location>
    <ligand>
        <name>carbamoyl phosphate</name>
        <dbReference type="ChEBI" id="CHEBI:58228"/>
    </ligand>
</feature>
<dbReference type="NCBIfam" id="TIGR00658">
    <property type="entry name" value="orni_carb_tr"/>
    <property type="match status" value="1"/>
</dbReference>
<feature type="binding site" evidence="7">
    <location>
        <begin position="132"/>
        <end position="135"/>
    </location>
    <ligand>
        <name>carbamoyl phosphate</name>
        <dbReference type="ChEBI" id="CHEBI:58228"/>
    </ligand>
</feature>
<evidence type="ECO:0000259" key="9">
    <source>
        <dbReference type="Pfam" id="PF02729"/>
    </source>
</evidence>
<proteinExistence type="inferred from homology"/>
<feature type="binding site" evidence="7">
    <location>
        <position position="81"/>
    </location>
    <ligand>
        <name>carbamoyl phosphate</name>
        <dbReference type="ChEBI" id="CHEBI:58228"/>
    </ligand>
</feature>
<evidence type="ECO:0000256" key="3">
    <source>
        <dbReference type="ARBA" id="ARBA00013007"/>
    </source>
</evidence>